<organism evidence="2">
    <name type="scientific">Lepeophtheirus salmonis</name>
    <name type="common">Salmon louse</name>
    <name type="synonym">Caligus salmonis</name>
    <dbReference type="NCBI Taxonomy" id="72036"/>
    <lineage>
        <taxon>Eukaryota</taxon>
        <taxon>Metazoa</taxon>
        <taxon>Ecdysozoa</taxon>
        <taxon>Arthropoda</taxon>
        <taxon>Crustacea</taxon>
        <taxon>Multicrustacea</taxon>
        <taxon>Hexanauplia</taxon>
        <taxon>Copepoda</taxon>
        <taxon>Siphonostomatoida</taxon>
        <taxon>Caligidae</taxon>
        <taxon>Lepeophtheirus</taxon>
    </lineage>
</organism>
<evidence type="ECO:0000259" key="1">
    <source>
        <dbReference type="PROSITE" id="PS50280"/>
    </source>
</evidence>
<dbReference type="AlphaFoldDB" id="D3PGS4"/>
<dbReference type="GO" id="GO:0008757">
    <property type="term" value="F:S-adenosylmethionine-dependent methyltransferase activity"/>
    <property type="evidence" value="ECO:0007669"/>
    <property type="project" value="UniProtKB-ARBA"/>
</dbReference>
<dbReference type="OrthoDB" id="265717at2759"/>
<accession>D3PGS4</accession>
<sequence>MQTCFLCGSPVSNICSYCKDCYVCDTHFELHHQRELRICLPFDVEYDSVKGRILVASRDIKPEEVVLFDKAAVFGPNLLPVCLGCLEKIKSTRGKNGELHYSVCPKCFFPSCGNKECISETSVHSKYECSIFAATGFKPKFKDFESPHFIYNVITILRLILEMQRNEDNRILVNQLMTHHDQRVNKFPEVEIGIKRITSFLMDDLNIPNVNGDDVIQAFGVMKTNAMTFGDGNGRGLYPIGSIISHSCVSNLEPLTEPMECLVLRSKISIKKGNELTIRYMSFWSHRTQLKDSLNNQWFFNYECERCQDPSDMKTMLSSELCSKCKQKSYLKPINSLNLNTDWQCDFCQEVRAKKQVCDLLAEFPEPESFTSTDEITFFIKKSEKVFHAHHFIPLNYKYAFAKWVTLKGLEKIECIKLALKYYDVILGVTESLDPGTTKDKNRILLEAARLKIKILNHLRSQGKINNEIYERQHKIIMAAGLRSKN</sequence>
<reference evidence="2" key="1">
    <citation type="submission" date="2010-03" db="EMBL/GenBank/DDBJ databases">
        <title>Lepeophtheirus salmonis ESTs and full-length cDNAs.</title>
        <authorList>
            <person name="Yasuike M."/>
            <person name="von Schalburg K."/>
            <person name="Cooper G."/>
            <person name="Leong J."/>
            <person name="Jones S.R.M."/>
            <person name="Koop B.F."/>
        </authorList>
    </citation>
    <scope>NUCLEOTIDE SEQUENCE</scope>
    <source>
        <tissue evidence="2">Whole</tissue>
    </source>
</reference>
<dbReference type="GO" id="GO:0008170">
    <property type="term" value="F:N-methyltransferase activity"/>
    <property type="evidence" value="ECO:0007669"/>
    <property type="project" value="UniProtKB-ARBA"/>
</dbReference>
<dbReference type="Gene3D" id="1.10.220.160">
    <property type="match status" value="1"/>
</dbReference>
<dbReference type="InterPro" id="IPR001214">
    <property type="entry name" value="SET_dom"/>
</dbReference>
<evidence type="ECO:0000313" key="2">
    <source>
        <dbReference type="EMBL" id="ADD24470.1"/>
    </source>
</evidence>
<dbReference type="GO" id="GO:0008276">
    <property type="term" value="F:protein methyltransferase activity"/>
    <property type="evidence" value="ECO:0007669"/>
    <property type="project" value="UniProtKB-ARBA"/>
</dbReference>
<dbReference type="Gene3D" id="6.10.140.2220">
    <property type="match status" value="1"/>
</dbReference>
<dbReference type="PROSITE" id="PS50280">
    <property type="entry name" value="SET"/>
    <property type="match status" value="1"/>
</dbReference>
<dbReference type="PANTHER" id="PTHR46455">
    <property type="entry name" value="SET AND MYND DOMAIN CONTAINING, ARTHROPOD-SPECIFIC, MEMBER 4, ISOFORM A"/>
    <property type="match status" value="1"/>
</dbReference>
<name>D3PGS4_LEPSM</name>
<dbReference type="EMBL" id="BT120830">
    <property type="protein sequence ID" value="ADD24470.1"/>
    <property type="molecule type" value="mRNA"/>
</dbReference>
<dbReference type="InterPro" id="IPR046341">
    <property type="entry name" value="SET_dom_sf"/>
</dbReference>
<dbReference type="SUPFAM" id="SSF82199">
    <property type="entry name" value="SET domain"/>
    <property type="match status" value="1"/>
</dbReference>
<dbReference type="InterPro" id="IPR053010">
    <property type="entry name" value="SET_SmydA-8"/>
</dbReference>
<dbReference type="PANTHER" id="PTHR46455:SF5">
    <property type="entry name" value="SET AND MYND DOMAIN CONTAINING, ARTHROPOD-SPECIFIC, MEMBER 4, ISOFORM A"/>
    <property type="match status" value="1"/>
</dbReference>
<dbReference type="Gene3D" id="2.170.270.10">
    <property type="entry name" value="SET domain"/>
    <property type="match status" value="1"/>
</dbReference>
<protein>
    <submittedName>
        <fullName evidence="2">Protein msta, isoform A</fullName>
    </submittedName>
</protein>
<proteinExistence type="evidence at transcript level"/>
<feature type="domain" description="SET" evidence="1">
    <location>
        <begin position="40"/>
        <end position="281"/>
    </location>
</feature>
<dbReference type="Pfam" id="PF00856">
    <property type="entry name" value="SET"/>
    <property type="match status" value="1"/>
</dbReference>
<gene>
    <name evidence="2" type="primary">MSTAA</name>
</gene>